<dbReference type="EMBL" id="CM026427">
    <property type="protein sequence ID" value="KAG0568385.1"/>
    <property type="molecule type" value="Genomic_DNA"/>
</dbReference>
<gene>
    <name evidence="1" type="ORF">KC19_6G016500</name>
</gene>
<protein>
    <submittedName>
        <fullName evidence="1">Uncharacterized protein</fullName>
    </submittedName>
</protein>
<accession>A0A8T0HBU4</accession>
<sequence length="104" mass="11878">MSRVTRSRTHFVMCSYPTNHVQVVEMRGGCPGTSPVSSRAGSGAAQSWYRMSLHPRFWTNIPEHEYWSQESCSSSLVQLQDVSWTLESVLRSVDMKVKNQSKLR</sequence>
<organism evidence="1 2">
    <name type="scientific">Ceratodon purpureus</name>
    <name type="common">Fire moss</name>
    <name type="synonym">Dicranum purpureum</name>
    <dbReference type="NCBI Taxonomy" id="3225"/>
    <lineage>
        <taxon>Eukaryota</taxon>
        <taxon>Viridiplantae</taxon>
        <taxon>Streptophyta</taxon>
        <taxon>Embryophyta</taxon>
        <taxon>Bryophyta</taxon>
        <taxon>Bryophytina</taxon>
        <taxon>Bryopsida</taxon>
        <taxon>Dicranidae</taxon>
        <taxon>Pseudoditrichales</taxon>
        <taxon>Ditrichaceae</taxon>
        <taxon>Ceratodon</taxon>
    </lineage>
</organism>
<dbReference type="Proteomes" id="UP000822688">
    <property type="component" value="Chromosome 6"/>
</dbReference>
<evidence type="ECO:0000313" key="2">
    <source>
        <dbReference type="Proteomes" id="UP000822688"/>
    </source>
</evidence>
<reference evidence="1 2" key="1">
    <citation type="submission" date="2020-06" db="EMBL/GenBank/DDBJ databases">
        <title>WGS assembly of Ceratodon purpureus strain R40.</title>
        <authorList>
            <person name="Carey S.B."/>
            <person name="Jenkins J."/>
            <person name="Shu S."/>
            <person name="Lovell J.T."/>
            <person name="Sreedasyam A."/>
            <person name="Maumus F."/>
            <person name="Tiley G.P."/>
            <person name="Fernandez-Pozo N."/>
            <person name="Barry K."/>
            <person name="Chen C."/>
            <person name="Wang M."/>
            <person name="Lipzen A."/>
            <person name="Daum C."/>
            <person name="Saski C.A."/>
            <person name="Payton A.C."/>
            <person name="Mcbreen J.C."/>
            <person name="Conrad R.E."/>
            <person name="Kollar L.M."/>
            <person name="Olsson S."/>
            <person name="Huttunen S."/>
            <person name="Landis J.B."/>
            <person name="Wickett N.J."/>
            <person name="Johnson M.G."/>
            <person name="Rensing S.A."/>
            <person name="Grimwood J."/>
            <person name="Schmutz J."/>
            <person name="Mcdaniel S.F."/>
        </authorList>
    </citation>
    <scope>NUCLEOTIDE SEQUENCE [LARGE SCALE GENOMIC DNA]</scope>
    <source>
        <strain evidence="1 2">R40</strain>
    </source>
</reference>
<name>A0A8T0HBU4_CERPU</name>
<dbReference type="AlphaFoldDB" id="A0A8T0HBU4"/>
<evidence type="ECO:0000313" key="1">
    <source>
        <dbReference type="EMBL" id="KAG0568385.1"/>
    </source>
</evidence>
<comment type="caution">
    <text evidence="1">The sequence shown here is derived from an EMBL/GenBank/DDBJ whole genome shotgun (WGS) entry which is preliminary data.</text>
</comment>
<keyword evidence="2" id="KW-1185">Reference proteome</keyword>
<proteinExistence type="predicted"/>